<feature type="region of interest" description="Disordered" evidence="3">
    <location>
        <begin position="555"/>
        <end position="583"/>
    </location>
</feature>
<dbReference type="GO" id="GO:0051999">
    <property type="term" value="P:mannosyl-inositol phosphorylceramide biosynthetic process"/>
    <property type="evidence" value="ECO:0007669"/>
    <property type="project" value="TreeGrafter"/>
</dbReference>
<reference evidence="5" key="1">
    <citation type="submission" date="2023-03" db="EMBL/GenBank/DDBJ databases">
        <title>Mating type loci evolution in Malassezia.</title>
        <authorList>
            <person name="Coelho M.A."/>
        </authorList>
    </citation>
    <scope>NUCLEOTIDE SEQUENCE</scope>
    <source>
        <strain evidence="5">CBS 9431</strain>
    </source>
</reference>
<accession>A0AAF0EZQ6</accession>
<feature type="region of interest" description="Disordered" evidence="3">
    <location>
        <begin position="510"/>
        <end position="529"/>
    </location>
</feature>
<feature type="transmembrane region" description="Helical" evidence="4">
    <location>
        <begin position="12"/>
        <end position="34"/>
    </location>
</feature>
<evidence type="ECO:0000256" key="2">
    <source>
        <dbReference type="ARBA" id="ARBA00022679"/>
    </source>
</evidence>
<dbReference type="InterPro" id="IPR029044">
    <property type="entry name" value="Nucleotide-diphossugar_trans"/>
</dbReference>
<keyword evidence="4" id="KW-1133">Transmembrane helix</keyword>
<evidence type="ECO:0000313" key="5">
    <source>
        <dbReference type="EMBL" id="WFD40000.1"/>
    </source>
</evidence>
<evidence type="ECO:0000256" key="1">
    <source>
        <dbReference type="ARBA" id="ARBA00009003"/>
    </source>
</evidence>
<proteinExistence type="inferred from homology"/>
<dbReference type="AlphaFoldDB" id="A0AAF0EZQ6"/>
<evidence type="ECO:0000256" key="3">
    <source>
        <dbReference type="SAM" id="MobiDB-lite"/>
    </source>
</evidence>
<dbReference type="GO" id="GO:0000030">
    <property type="term" value="F:mannosyltransferase activity"/>
    <property type="evidence" value="ECO:0007669"/>
    <property type="project" value="TreeGrafter"/>
</dbReference>
<dbReference type="InterPro" id="IPR007577">
    <property type="entry name" value="GlycoTrfase_DXD_sugar-bd_CS"/>
</dbReference>
<dbReference type="GeneID" id="85226633"/>
<dbReference type="PANTHER" id="PTHR32385">
    <property type="entry name" value="MANNOSYL PHOSPHORYLINOSITOL CERAMIDE SYNTHASE"/>
    <property type="match status" value="1"/>
</dbReference>
<dbReference type="Gene3D" id="3.90.550.20">
    <property type="match status" value="1"/>
</dbReference>
<sequence>MVLVSRRTSSVLLALLGLFLLGTVGVLSLVRAYFRVDDTAYILATELGTFPEIRANARPAALDIAPNANASAVDVPHERIPRIIHQTWKTETLPPHWAKTRAECAAMMPDYQYMLWSDKSSRELIAADYPWFLPVFDSYPYNIQRADAIRYFVLHKYGGVYMDLDIGCRRRLDSLLRFDAILPKTIPVGVSNDLMFATKGHPLTRQLIDNLARFNHNFLMPYATVMFSTGPMFVSAVYGMLTEGRTGVRPSTADQPSAGFEGVRILPKSLYGKNAKPGEAPDSFFEHMYGSSWHEGDAGFLIFLRIYGRYLMLVGVAVVAYGLRRYYLGALYSLLHHAMHAARPLWAYVPQSVREWVPQEPAQGPEWVRLTGQDELEDEAPPVPVPLFHSEPRLGTAPSAPPRVTTPIPRPPSTAGYTAEKEVAMADHSRRAALEDTALGSYSTRQEPTRLPAYYVDNASAYAMDDAPLSPELRGRDDGELTSRRSFSLSRLRPSWRTLSQSSLRALVPPPLRSSASRAECGGETLDNVSVDEPLTRTISSQSDEYRREFASLVSRSNGAPGESPPLNATSPPPTLLVSPDLNAGHYHSAVTRRQAVGDVTRAMTPAVQPLPTPAHTPGLGRVRE</sequence>
<protein>
    <recommendedName>
        <fullName evidence="7">Mannosyl phosphorylinositol ceramide synthase SUR1</fullName>
    </recommendedName>
</protein>
<keyword evidence="2" id="KW-0808">Transferase</keyword>
<dbReference type="PANTHER" id="PTHR32385:SF15">
    <property type="entry name" value="INOSITOL PHOSPHOCERAMIDE MANNOSYLTRANSFERASE 1"/>
    <property type="match status" value="1"/>
</dbReference>
<name>A0AAF0EZQ6_9BASI</name>
<dbReference type="Proteomes" id="UP001217754">
    <property type="component" value="Chromosome 5"/>
</dbReference>
<gene>
    <name evidence="5" type="ORF">MJAP1_002982</name>
</gene>
<dbReference type="InterPro" id="IPR051706">
    <property type="entry name" value="Glycosyltransferase_domain"/>
</dbReference>
<dbReference type="GO" id="GO:0016020">
    <property type="term" value="C:membrane"/>
    <property type="evidence" value="ECO:0007669"/>
    <property type="project" value="GOC"/>
</dbReference>
<feature type="region of interest" description="Disordered" evidence="3">
    <location>
        <begin position="386"/>
        <end position="415"/>
    </location>
</feature>
<feature type="transmembrane region" description="Helical" evidence="4">
    <location>
        <begin position="219"/>
        <end position="241"/>
    </location>
</feature>
<dbReference type="EMBL" id="CP119962">
    <property type="protein sequence ID" value="WFD40000.1"/>
    <property type="molecule type" value="Genomic_DNA"/>
</dbReference>
<keyword evidence="4" id="KW-0472">Membrane</keyword>
<feature type="region of interest" description="Disordered" evidence="3">
    <location>
        <begin position="599"/>
        <end position="625"/>
    </location>
</feature>
<dbReference type="RefSeq" id="XP_060122897.1">
    <property type="nucleotide sequence ID" value="XM_060266914.1"/>
</dbReference>
<organism evidence="5 6">
    <name type="scientific">Malassezia japonica</name>
    <dbReference type="NCBI Taxonomy" id="223818"/>
    <lineage>
        <taxon>Eukaryota</taxon>
        <taxon>Fungi</taxon>
        <taxon>Dikarya</taxon>
        <taxon>Basidiomycota</taxon>
        <taxon>Ustilaginomycotina</taxon>
        <taxon>Malasseziomycetes</taxon>
        <taxon>Malasseziales</taxon>
        <taxon>Malasseziaceae</taxon>
        <taxon>Malassezia</taxon>
    </lineage>
</organism>
<evidence type="ECO:0000313" key="6">
    <source>
        <dbReference type="Proteomes" id="UP001217754"/>
    </source>
</evidence>
<evidence type="ECO:0008006" key="7">
    <source>
        <dbReference type="Google" id="ProtNLM"/>
    </source>
</evidence>
<dbReference type="SUPFAM" id="SSF53448">
    <property type="entry name" value="Nucleotide-diphospho-sugar transferases"/>
    <property type="match status" value="1"/>
</dbReference>
<evidence type="ECO:0000256" key="4">
    <source>
        <dbReference type="SAM" id="Phobius"/>
    </source>
</evidence>
<dbReference type="Pfam" id="PF04488">
    <property type="entry name" value="Gly_transf_sug"/>
    <property type="match status" value="1"/>
</dbReference>
<dbReference type="FunFam" id="3.90.550.20:FF:000005">
    <property type="entry name" value="Unplaced genomic scaffold supercont1.17, whole genome shotgun sequence"/>
    <property type="match status" value="1"/>
</dbReference>
<keyword evidence="6" id="KW-1185">Reference proteome</keyword>
<feature type="transmembrane region" description="Helical" evidence="4">
    <location>
        <begin position="298"/>
        <end position="323"/>
    </location>
</feature>
<comment type="similarity">
    <text evidence="1">Belongs to the glycosyltransferase 32 family.</text>
</comment>
<keyword evidence="4" id="KW-0812">Transmembrane</keyword>